<dbReference type="GO" id="GO:0051707">
    <property type="term" value="P:response to other organism"/>
    <property type="evidence" value="ECO:0007669"/>
    <property type="project" value="UniProtKB-ARBA"/>
</dbReference>
<dbReference type="PROSITE" id="PS00107">
    <property type="entry name" value="PROTEIN_KINASE_ATP"/>
    <property type="match status" value="1"/>
</dbReference>
<keyword evidence="14 20" id="KW-0067">ATP-binding</keyword>
<dbReference type="InterPro" id="IPR050994">
    <property type="entry name" value="At_inactive_RLKs"/>
</dbReference>
<comment type="catalytic activity">
    <reaction evidence="19">
        <text>L-seryl-[protein] + ATP = O-phospho-L-seryl-[protein] + ADP + H(+)</text>
        <dbReference type="Rhea" id="RHEA:17989"/>
        <dbReference type="Rhea" id="RHEA-COMP:9863"/>
        <dbReference type="Rhea" id="RHEA-COMP:11604"/>
        <dbReference type="ChEBI" id="CHEBI:15378"/>
        <dbReference type="ChEBI" id="CHEBI:29999"/>
        <dbReference type="ChEBI" id="CHEBI:30616"/>
        <dbReference type="ChEBI" id="CHEBI:83421"/>
        <dbReference type="ChEBI" id="CHEBI:456216"/>
        <dbReference type="EC" id="2.7.11.1"/>
    </reaction>
</comment>
<dbReference type="SUPFAM" id="SSF56112">
    <property type="entry name" value="Protein kinase-like (PK-like)"/>
    <property type="match status" value="1"/>
</dbReference>
<comment type="similarity">
    <text evidence="2">Belongs to the protein kinase superfamily. Ser/Thr protein kinase family.</text>
</comment>
<dbReference type="SUPFAM" id="SSF52058">
    <property type="entry name" value="L domain-like"/>
    <property type="match status" value="1"/>
</dbReference>
<evidence type="ECO:0000313" key="24">
    <source>
        <dbReference type="EMBL" id="KAG0454586.1"/>
    </source>
</evidence>
<keyword evidence="12 20" id="KW-0547">Nucleotide-binding</keyword>
<keyword evidence="16 21" id="KW-0472">Membrane</keyword>
<sequence length="991" mass="108244">MRRVVVLLSALWVVLHLWLPMVFGLNQEGLYLLEARGGLEDPGNALLDWNPRDVTPCNWTGVACSFASGEFVVTAIDLGNLNLAGPFPASLCRLPHLSFLSLASNYINSSLSSSSLSPCSSLIHLDLSQNLLVGPVPSVLPSLPLLRHLDLAGNNFSGPIPPSFAFFPALEVLSLTSNLLNGSIPSFLGNLSSLRQLNLSYNPFAAGPIPPSIANLTELETLWLADCSLVGKIPPALGHLSKLVDLDLSRNYLTGGIPESLSSLKSIVQIELYQNSLSGRLPSGLSNLTALRRFDASINSLSGPIPEDIFSMPLLENLHLYQNQLNGSIPSTSATAPYLLELRLFQNQLTGPLPAGLGAISRLMVLDLSDNHLSGEIPRGICDGNMLQELLLINNRFSGGLPLGLGECRTLRRVRLSNNQLSAEVPALMWALPHVWILELHNNSFSGRITPDIAGAANLSKLIIHNNQFSGVIPAEIGSLLKLYDLSASSNRLSGPLPVSLGNLSQLGQLDLHNNSLSGELLPGIQYCKKLTLLNLANNNFGGGIPPEIGNLPVLNYLDVSANFLTGEIPLQLQNLKLNQLNLSDNRLSGSIPPIFLNEAYKSSFLNNPRLCWDLHGPCTRSTTSKKRRKLFWLLRASCSFLAAVLIVGIAWIYCKYRKIRKVNQGQLKLNNWTVTSFHKVGFRSNEIMEFLDEDNVIGSGASGKIYKVVLGNGEAVAVKKLWRNSTKADDNHDQDDVFEAEVATLGKIRHKNIVKLWCCCSHKDCKLLVYEYMPSGSLGDLLHSGKEGILDWPTRYKIALDAAEGLCYLHHDCAPPIVHRDVKSNNILLDADFRAKVADFGFAKVVEGSMSVIAGSCGYIAPEYAYTLRVNEKSDIYSFGVVILELVTGKLPVDAEFGEKDLVKWVLGTIQQRGEESLIDPNLGLCHKEEVIRVLHIGLLCSSSLPINRPSMRKVVKMLLEVGGRGNPLGWSKKGKLSPYYHEEVKSTTS</sequence>
<dbReference type="GO" id="GO:0009791">
    <property type="term" value="P:post-embryonic development"/>
    <property type="evidence" value="ECO:0007669"/>
    <property type="project" value="UniProtKB-ARBA"/>
</dbReference>
<keyword evidence="5" id="KW-0723">Serine/threonine-protein kinase</keyword>
<dbReference type="SMART" id="SM00369">
    <property type="entry name" value="LRR_TYP"/>
    <property type="match status" value="7"/>
</dbReference>
<evidence type="ECO:0000256" key="14">
    <source>
        <dbReference type="ARBA" id="ARBA00022840"/>
    </source>
</evidence>
<proteinExistence type="inferred from homology"/>
<evidence type="ECO:0000256" key="4">
    <source>
        <dbReference type="ARBA" id="ARBA00022475"/>
    </source>
</evidence>
<dbReference type="FunFam" id="3.80.10.10:FF:000215">
    <property type="entry name" value="Receptor-like protein kinase HSL1"/>
    <property type="match status" value="1"/>
</dbReference>
<feature type="transmembrane region" description="Helical" evidence="21">
    <location>
        <begin position="631"/>
        <end position="655"/>
    </location>
</feature>
<organism evidence="24 25">
    <name type="scientific">Vanilla planifolia</name>
    <name type="common">Vanilla</name>
    <dbReference type="NCBI Taxonomy" id="51239"/>
    <lineage>
        <taxon>Eukaryota</taxon>
        <taxon>Viridiplantae</taxon>
        <taxon>Streptophyta</taxon>
        <taxon>Embryophyta</taxon>
        <taxon>Tracheophyta</taxon>
        <taxon>Spermatophyta</taxon>
        <taxon>Magnoliopsida</taxon>
        <taxon>Liliopsida</taxon>
        <taxon>Asparagales</taxon>
        <taxon>Orchidaceae</taxon>
        <taxon>Vanilloideae</taxon>
        <taxon>Vanilleae</taxon>
        <taxon>Vanilla</taxon>
    </lineage>
</organism>
<dbReference type="Pfam" id="PF08263">
    <property type="entry name" value="LRRNT_2"/>
    <property type="match status" value="1"/>
</dbReference>
<dbReference type="GO" id="GO:0005524">
    <property type="term" value="F:ATP binding"/>
    <property type="evidence" value="ECO:0007669"/>
    <property type="project" value="UniProtKB-UniRule"/>
</dbReference>
<dbReference type="InterPro" id="IPR000719">
    <property type="entry name" value="Prot_kinase_dom"/>
</dbReference>
<dbReference type="FunFam" id="3.30.200.20:FF:000513">
    <property type="entry name" value="Receptor-like protein kinase HSL1"/>
    <property type="match status" value="1"/>
</dbReference>
<dbReference type="InterPro" id="IPR032675">
    <property type="entry name" value="LRR_dom_sf"/>
</dbReference>
<evidence type="ECO:0000256" key="7">
    <source>
        <dbReference type="ARBA" id="ARBA00022614"/>
    </source>
</evidence>
<name>A0A835UCR8_VANPL</name>
<dbReference type="GO" id="GO:0005886">
    <property type="term" value="C:plasma membrane"/>
    <property type="evidence" value="ECO:0007669"/>
    <property type="project" value="UniProtKB-SubCell"/>
</dbReference>
<dbReference type="PANTHER" id="PTHR48010">
    <property type="entry name" value="OS05G0588300 PROTEIN"/>
    <property type="match status" value="1"/>
</dbReference>
<dbReference type="Pfam" id="PF00069">
    <property type="entry name" value="Pkinase"/>
    <property type="match status" value="1"/>
</dbReference>
<dbReference type="FunFam" id="1.10.510.10:FF:000201">
    <property type="entry name" value="Leucine-rich repeat receptor-like serine/threonine-protein kinase"/>
    <property type="match status" value="1"/>
</dbReference>
<dbReference type="Gene3D" id="1.10.510.10">
    <property type="entry name" value="Transferase(Phosphotransferase) domain 1"/>
    <property type="match status" value="1"/>
</dbReference>
<evidence type="ECO:0000256" key="3">
    <source>
        <dbReference type="ARBA" id="ARBA00012513"/>
    </source>
</evidence>
<evidence type="ECO:0000256" key="11">
    <source>
        <dbReference type="ARBA" id="ARBA00022737"/>
    </source>
</evidence>
<evidence type="ECO:0000256" key="5">
    <source>
        <dbReference type="ARBA" id="ARBA00022527"/>
    </source>
</evidence>
<dbReference type="Gene3D" id="3.30.200.20">
    <property type="entry name" value="Phosphorylase Kinase, domain 1"/>
    <property type="match status" value="1"/>
</dbReference>
<evidence type="ECO:0000256" key="19">
    <source>
        <dbReference type="ARBA" id="ARBA00048679"/>
    </source>
</evidence>
<keyword evidence="9 21" id="KW-0812">Transmembrane</keyword>
<dbReference type="SMART" id="SM00220">
    <property type="entry name" value="S_TKc"/>
    <property type="match status" value="1"/>
</dbReference>
<dbReference type="InterPro" id="IPR001611">
    <property type="entry name" value="Leu-rich_rpt"/>
</dbReference>
<accession>A0A835UCR8</accession>
<keyword evidence="13" id="KW-0418">Kinase</keyword>
<evidence type="ECO:0000256" key="18">
    <source>
        <dbReference type="ARBA" id="ARBA00047899"/>
    </source>
</evidence>
<dbReference type="PROSITE" id="PS50011">
    <property type="entry name" value="PROTEIN_KINASE_DOM"/>
    <property type="match status" value="1"/>
</dbReference>
<evidence type="ECO:0000256" key="10">
    <source>
        <dbReference type="ARBA" id="ARBA00022729"/>
    </source>
</evidence>
<dbReference type="GO" id="GO:0006952">
    <property type="term" value="P:defense response"/>
    <property type="evidence" value="ECO:0007669"/>
    <property type="project" value="UniProtKB-ARBA"/>
</dbReference>
<evidence type="ECO:0000256" key="16">
    <source>
        <dbReference type="ARBA" id="ARBA00023136"/>
    </source>
</evidence>
<evidence type="ECO:0000256" key="8">
    <source>
        <dbReference type="ARBA" id="ARBA00022679"/>
    </source>
</evidence>
<dbReference type="FunFam" id="3.80.10.10:FF:000077">
    <property type="entry name" value="LRR receptor-like serine/threonine-protein kinase ERL1"/>
    <property type="match status" value="1"/>
</dbReference>
<evidence type="ECO:0000313" key="25">
    <source>
        <dbReference type="Proteomes" id="UP000636800"/>
    </source>
</evidence>
<protein>
    <recommendedName>
        <fullName evidence="3">non-specific serine/threonine protein kinase</fullName>
        <ecNumber evidence="3">2.7.11.1</ecNumber>
    </recommendedName>
</protein>
<reference evidence="24 25" key="1">
    <citation type="journal article" date="2020" name="Nat. Food">
        <title>A phased Vanilla planifolia genome enables genetic improvement of flavour and production.</title>
        <authorList>
            <person name="Hasing T."/>
            <person name="Tang H."/>
            <person name="Brym M."/>
            <person name="Khazi F."/>
            <person name="Huang T."/>
            <person name="Chambers A.H."/>
        </authorList>
    </citation>
    <scope>NUCLEOTIDE SEQUENCE [LARGE SCALE GENOMIC DNA]</scope>
    <source>
        <tissue evidence="24">Leaf</tissue>
    </source>
</reference>
<evidence type="ECO:0000256" key="2">
    <source>
        <dbReference type="ARBA" id="ARBA00008684"/>
    </source>
</evidence>
<keyword evidence="7" id="KW-0433">Leucine-rich repeat</keyword>
<keyword evidence="11" id="KW-0677">Repeat</keyword>
<keyword evidence="25" id="KW-1185">Reference proteome</keyword>
<keyword evidence="17" id="KW-0325">Glycoprotein</keyword>
<dbReference type="Gene3D" id="3.80.10.10">
    <property type="entry name" value="Ribonuclease Inhibitor"/>
    <property type="match status" value="4"/>
</dbReference>
<dbReference type="InterPro" id="IPR003591">
    <property type="entry name" value="Leu-rich_rpt_typical-subtyp"/>
</dbReference>
<evidence type="ECO:0000256" key="17">
    <source>
        <dbReference type="ARBA" id="ARBA00023180"/>
    </source>
</evidence>
<keyword evidence="4" id="KW-1003">Cell membrane</keyword>
<keyword evidence="10 22" id="KW-0732">Signal</keyword>
<feature type="signal peptide" evidence="22">
    <location>
        <begin position="1"/>
        <end position="24"/>
    </location>
</feature>
<evidence type="ECO:0000256" key="12">
    <source>
        <dbReference type="ARBA" id="ARBA00022741"/>
    </source>
</evidence>
<dbReference type="GO" id="GO:0004674">
    <property type="term" value="F:protein serine/threonine kinase activity"/>
    <property type="evidence" value="ECO:0007669"/>
    <property type="project" value="UniProtKB-KW"/>
</dbReference>
<evidence type="ECO:0000256" key="6">
    <source>
        <dbReference type="ARBA" id="ARBA00022553"/>
    </source>
</evidence>
<evidence type="ECO:0000256" key="1">
    <source>
        <dbReference type="ARBA" id="ARBA00004251"/>
    </source>
</evidence>
<gene>
    <name evidence="24" type="ORF">HPP92_023878</name>
</gene>
<dbReference type="OrthoDB" id="637682at2759"/>
<dbReference type="InterPro" id="IPR011009">
    <property type="entry name" value="Kinase-like_dom_sf"/>
</dbReference>
<comment type="catalytic activity">
    <reaction evidence="18">
        <text>L-threonyl-[protein] + ATP = O-phospho-L-threonyl-[protein] + ADP + H(+)</text>
        <dbReference type="Rhea" id="RHEA:46608"/>
        <dbReference type="Rhea" id="RHEA-COMP:11060"/>
        <dbReference type="Rhea" id="RHEA-COMP:11605"/>
        <dbReference type="ChEBI" id="CHEBI:15378"/>
        <dbReference type="ChEBI" id="CHEBI:30013"/>
        <dbReference type="ChEBI" id="CHEBI:30616"/>
        <dbReference type="ChEBI" id="CHEBI:61977"/>
        <dbReference type="ChEBI" id="CHEBI:456216"/>
        <dbReference type="EC" id="2.7.11.1"/>
    </reaction>
</comment>
<evidence type="ECO:0000256" key="20">
    <source>
        <dbReference type="PROSITE-ProRule" id="PRU10141"/>
    </source>
</evidence>
<dbReference type="PROSITE" id="PS00108">
    <property type="entry name" value="PROTEIN_KINASE_ST"/>
    <property type="match status" value="1"/>
</dbReference>
<dbReference type="SUPFAM" id="SSF52047">
    <property type="entry name" value="RNI-like"/>
    <property type="match status" value="1"/>
</dbReference>
<evidence type="ECO:0000256" key="21">
    <source>
        <dbReference type="SAM" id="Phobius"/>
    </source>
</evidence>
<dbReference type="Proteomes" id="UP000636800">
    <property type="component" value="Chromosome 13"/>
</dbReference>
<evidence type="ECO:0000256" key="15">
    <source>
        <dbReference type="ARBA" id="ARBA00022989"/>
    </source>
</evidence>
<feature type="chain" id="PRO_5032296934" description="non-specific serine/threonine protein kinase" evidence="22">
    <location>
        <begin position="25"/>
        <end position="991"/>
    </location>
</feature>
<dbReference type="Pfam" id="PF23598">
    <property type="entry name" value="LRR_14"/>
    <property type="match status" value="1"/>
</dbReference>
<dbReference type="InterPro" id="IPR013210">
    <property type="entry name" value="LRR_N_plant-typ"/>
</dbReference>
<keyword evidence="8" id="KW-0808">Transferase</keyword>
<dbReference type="InterPro" id="IPR017441">
    <property type="entry name" value="Protein_kinase_ATP_BS"/>
</dbReference>
<comment type="subcellular location">
    <subcellularLocation>
        <location evidence="1">Cell membrane</location>
        <topology evidence="1">Single-pass type I membrane protein</topology>
    </subcellularLocation>
</comment>
<keyword evidence="15 21" id="KW-1133">Transmembrane helix</keyword>
<dbReference type="PANTHER" id="PTHR48010:SF96">
    <property type="entry name" value="OS05G0595800 PROTEIN"/>
    <property type="match status" value="1"/>
</dbReference>
<evidence type="ECO:0000256" key="13">
    <source>
        <dbReference type="ARBA" id="ARBA00022777"/>
    </source>
</evidence>
<dbReference type="AlphaFoldDB" id="A0A835UCR8"/>
<comment type="caution">
    <text evidence="24">The sequence shown here is derived from an EMBL/GenBank/DDBJ whole genome shotgun (WGS) entry which is preliminary data.</text>
</comment>
<evidence type="ECO:0000259" key="23">
    <source>
        <dbReference type="PROSITE" id="PS50011"/>
    </source>
</evidence>
<evidence type="ECO:0000256" key="9">
    <source>
        <dbReference type="ARBA" id="ARBA00022692"/>
    </source>
</evidence>
<dbReference type="Pfam" id="PF13855">
    <property type="entry name" value="LRR_8"/>
    <property type="match status" value="1"/>
</dbReference>
<evidence type="ECO:0000256" key="22">
    <source>
        <dbReference type="SAM" id="SignalP"/>
    </source>
</evidence>
<keyword evidence="6" id="KW-0597">Phosphoprotein</keyword>
<dbReference type="EC" id="2.7.11.1" evidence="3"/>
<dbReference type="Pfam" id="PF00560">
    <property type="entry name" value="LRR_1"/>
    <property type="match status" value="5"/>
</dbReference>
<dbReference type="FunFam" id="3.80.10.10:FF:000453">
    <property type="entry name" value="Leucine-rich receptor-like protein kinase family protein"/>
    <property type="match status" value="1"/>
</dbReference>
<feature type="binding site" evidence="20">
    <location>
        <position position="721"/>
    </location>
    <ligand>
        <name>ATP</name>
        <dbReference type="ChEBI" id="CHEBI:30616"/>
    </ligand>
</feature>
<dbReference type="InterPro" id="IPR055414">
    <property type="entry name" value="LRR_R13L4/SHOC2-like"/>
</dbReference>
<feature type="domain" description="Protein kinase" evidence="23">
    <location>
        <begin position="692"/>
        <end position="982"/>
    </location>
</feature>
<dbReference type="EMBL" id="JADCNL010000013">
    <property type="protein sequence ID" value="KAG0454586.1"/>
    <property type="molecule type" value="Genomic_DNA"/>
</dbReference>
<dbReference type="InterPro" id="IPR008271">
    <property type="entry name" value="Ser/Thr_kinase_AS"/>
</dbReference>